<keyword evidence="6" id="KW-1185">Reference proteome</keyword>
<dbReference type="InterPro" id="IPR003593">
    <property type="entry name" value="AAA+_ATPase"/>
</dbReference>
<dbReference type="SMART" id="SM00382">
    <property type="entry name" value="AAA"/>
    <property type="match status" value="1"/>
</dbReference>
<feature type="region of interest" description="Disordered" evidence="3">
    <location>
        <begin position="1"/>
        <end position="26"/>
    </location>
</feature>
<dbReference type="InterPro" id="IPR027417">
    <property type="entry name" value="P-loop_NTPase"/>
</dbReference>
<comment type="caution">
    <text evidence="5">The sequence shown here is derived from an EMBL/GenBank/DDBJ whole genome shotgun (WGS) entry which is preliminary data.</text>
</comment>
<evidence type="ECO:0000313" key="5">
    <source>
        <dbReference type="EMBL" id="MEX6428802.1"/>
    </source>
</evidence>
<dbReference type="Proteomes" id="UP001560267">
    <property type="component" value="Unassembled WGS sequence"/>
</dbReference>
<evidence type="ECO:0000313" key="6">
    <source>
        <dbReference type="Proteomes" id="UP001560267"/>
    </source>
</evidence>
<reference evidence="5 6" key="1">
    <citation type="submission" date="2024-07" db="EMBL/GenBank/DDBJ databases">
        <title>Draft Genome Sequence of Ferrimicrobium acidiphilum Strain YE2023, Isolated from a Pulp of Bioleach Reactor.</title>
        <authorList>
            <person name="Elkina Y.A."/>
            <person name="Bulaeva A.G."/>
            <person name="Beletsky A.V."/>
            <person name="Mardanov A.V."/>
        </authorList>
    </citation>
    <scope>NUCLEOTIDE SEQUENCE [LARGE SCALE GENOMIC DNA]</scope>
    <source>
        <strain evidence="5 6">YE2023</strain>
    </source>
</reference>
<dbReference type="SUPFAM" id="SSF52540">
    <property type="entry name" value="P-loop containing nucleoside triphosphate hydrolases"/>
    <property type="match status" value="1"/>
</dbReference>
<dbReference type="InterPro" id="IPR003439">
    <property type="entry name" value="ABC_transporter-like_ATP-bd"/>
</dbReference>
<dbReference type="CDD" id="cd03216">
    <property type="entry name" value="ABC_Carb_Monos_I"/>
    <property type="match status" value="1"/>
</dbReference>
<organism evidence="5 6">
    <name type="scientific">Ferrimicrobium acidiphilum</name>
    <dbReference type="NCBI Taxonomy" id="121039"/>
    <lineage>
        <taxon>Bacteria</taxon>
        <taxon>Bacillati</taxon>
        <taxon>Actinomycetota</taxon>
        <taxon>Acidimicrobiia</taxon>
        <taxon>Acidimicrobiales</taxon>
        <taxon>Acidimicrobiaceae</taxon>
        <taxon>Ferrimicrobium</taxon>
    </lineage>
</organism>
<dbReference type="InterPro" id="IPR050107">
    <property type="entry name" value="ABC_carbohydrate_import_ATPase"/>
</dbReference>
<dbReference type="Gene3D" id="3.40.50.300">
    <property type="entry name" value="P-loop containing nucleotide triphosphate hydrolases"/>
    <property type="match status" value="1"/>
</dbReference>
<dbReference type="InterPro" id="IPR017871">
    <property type="entry name" value="ABC_transporter-like_CS"/>
</dbReference>
<dbReference type="Pfam" id="PF00005">
    <property type="entry name" value="ABC_tran"/>
    <property type="match status" value="1"/>
</dbReference>
<gene>
    <name evidence="5" type="ORF">AB6A68_02975</name>
</gene>
<evidence type="ECO:0000256" key="3">
    <source>
        <dbReference type="SAM" id="MobiDB-lite"/>
    </source>
</evidence>
<evidence type="ECO:0000256" key="1">
    <source>
        <dbReference type="ARBA" id="ARBA00022741"/>
    </source>
</evidence>
<proteinExistence type="predicted"/>
<name>A0ABV3XZT5_9ACTN</name>
<dbReference type="PROSITE" id="PS50893">
    <property type="entry name" value="ABC_TRANSPORTER_2"/>
    <property type="match status" value="1"/>
</dbReference>
<keyword evidence="1" id="KW-0547">Nucleotide-binding</keyword>
<keyword evidence="2 5" id="KW-0067">ATP-binding</keyword>
<dbReference type="PANTHER" id="PTHR43790">
    <property type="entry name" value="CARBOHYDRATE TRANSPORT ATP-BINDING PROTEIN MG119-RELATED"/>
    <property type="match status" value="1"/>
</dbReference>
<evidence type="ECO:0000259" key="4">
    <source>
        <dbReference type="PROSITE" id="PS50893"/>
    </source>
</evidence>
<dbReference type="EMBL" id="JBFSHR010000006">
    <property type="protein sequence ID" value="MEX6428802.1"/>
    <property type="molecule type" value="Genomic_DNA"/>
</dbReference>
<evidence type="ECO:0000256" key="2">
    <source>
        <dbReference type="ARBA" id="ARBA00022840"/>
    </source>
</evidence>
<feature type="compositionally biased region" description="Polar residues" evidence="3">
    <location>
        <begin position="10"/>
        <end position="26"/>
    </location>
</feature>
<sequence length="290" mass="32120">MSVADRDPQTQEALTRTETARGQVSRSKGAMPLLSVEHLVKNFGPVRAVNDVSLDLFEGEVVGLVGDNGAGKSTLLSILTGYHHADSGVFRYRGEVVAHTSPSSSRRALKIEMIYQHLDLAPDLPVWQNLFLAEERRKFKIFLDKRWMRQRAAEVLGELGSKVKPDDLVGALSGGEQQVVAISRALLFERDIVLMDEPTAAISLNKVRDVLDLIMRLRGLGKTVVLVSHRLEDILEVADRIVILRRGTIAQILHNDHQMSVSELARMMFEDVVHSGVGISDGESVAEENR</sequence>
<protein>
    <submittedName>
        <fullName evidence="5">ATP-binding cassette domain-containing protein</fullName>
    </submittedName>
</protein>
<dbReference type="GO" id="GO:0005524">
    <property type="term" value="F:ATP binding"/>
    <property type="evidence" value="ECO:0007669"/>
    <property type="project" value="UniProtKB-KW"/>
</dbReference>
<dbReference type="PROSITE" id="PS00211">
    <property type="entry name" value="ABC_TRANSPORTER_1"/>
    <property type="match status" value="1"/>
</dbReference>
<accession>A0ABV3XZT5</accession>
<dbReference type="PANTHER" id="PTHR43790:SF8">
    <property type="entry name" value="SUGAR ABC TRANSPORTER ATP-BINDING PROTEIN"/>
    <property type="match status" value="1"/>
</dbReference>
<dbReference type="RefSeq" id="WP_321170881.1">
    <property type="nucleotide sequence ID" value="NZ_JBFSHR010000006.1"/>
</dbReference>
<feature type="domain" description="ABC transporter" evidence="4">
    <location>
        <begin position="34"/>
        <end position="271"/>
    </location>
</feature>